<reference evidence="1" key="1">
    <citation type="submission" date="2020-11" db="EMBL/GenBank/DDBJ databases">
        <authorList>
            <consortium name="DOE Joint Genome Institute"/>
            <person name="Ahrendt S."/>
            <person name="Riley R."/>
            <person name="Andreopoulos W."/>
            <person name="LaButti K."/>
            <person name="Pangilinan J."/>
            <person name="Ruiz-duenas F.J."/>
            <person name="Barrasa J.M."/>
            <person name="Sanchez-Garcia M."/>
            <person name="Camarero S."/>
            <person name="Miyauchi S."/>
            <person name="Serrano A."/>
            <person name="Linde D."/>
            <person name="Babiker R."/>
            <person name="Drula E."/>
            <person name="Ayuso-Fernandez I."/>
            <person name="Pacheco R."/>
            <person name="Padilla G."/>
            <person name="Ferreira P."/>
            <person name="Barriuso J."/>
            <person name="Kellner H."/>
            <person name="Castanera R."/>
            <person name="Alfaro M."/>
            <person name="Ramirez L."/>
            <person name="Pisabarro A.G."/>
            <person name="Kuo A."/>
            <person name="Tritt A."/>
            <person name="Lipzen A."/>
            <person name="He G."/>
            <person name="Yan M."/>
            <person name="Ng V."/>
            <person name="Cullen D."/>
            <person name="Martin F."/>
            <person name="Rosso M.-N."/>
            <person name="Henrissat B."/>
            <person name="Hibbett D."/>
            <person name="Martinez A.T."/>
            <person name="Grigoriev I.V."/>
        </authorList>
    </citation>
    <scope>NUCLEOTIDE SEQUENCE</scope>
    <source>
        <strain evidence="1">AH 44721</strain>
    </source>
</reference>
<dbReference type="AlphaFoldDB" id="A0A9P5NCK7"/>
<evidence type="ECO:0000313" key="1">
    <source>
        <dbReference type="EMBL" id="KAF8875817.1"/>
    </source>
</evidence>
<dbReference type="Proteomes" id="UP000724874">
    <property type="component" value="Unassembled WGS sequence"/>
</dbReference>
<name>A0A9P5NCK7_GYMJU</name>
<keyword evidence="2" id="KW-1185">Reference proteome</keyword>
<organism evidence="1 2">
    <name type="scientific">Gymnopilus junonius</name>
    <name type="common">Spectacular rustgill mushroom</name>
    <name type="synonym">Gymnopilus spectabilis subsp. junonius</name>
    <dbReference type="NCBI Taxonomy" id="109634"/>
    <lineage>
        <taxon>Eukaryota</taxon>
        <taxon>Fungi</taxon>
        <taxon>Dikarya</taxon>
        <taxon>Basidiomycota</taxon>
        <taxon>Agaricomycotina</taxon>
        <taxon>Agaricomycetes</taxon>
        <taxon>Agaricomycetidae</taxon>
        <taxon>Agaricales</taxon>
        <taxon>Agaricineae</taxon>
        <taxon>Hymenogastraceae</taxon>
        <taxon>Gymnopilus</taxon>
    </lineage>
</organism>
<protein>
    <submittedName>
        <fullName evidence="1">Uncharacterized protein</fullName>
    </submittedName>
</protein>
<dbReference type="OrthoDB" id="3346251at2759"/>
<sequence length="63" mass="7528">MDPSPEELNAFTIAAYMRVTSLAVAAYDYLETQPTAWRFYREHWESKRLTISVLLFALLRYYF</sequence>
<accession>A0A9P5NCK7</accession>
<comment type="caution">
    <text evidence="1">The sequence shown here is derived from an EMBL/GenBank/DDBJ whole genome shotgun (WGS) entry which is preliminary data.</text>
</comment>
<gene>
    <name evidence="1" type="ORF">CPB84DRAFT_1796336</name>
</gene>
<evidence type="ECO:0000313" key="2">
    <source>
        <dbReference type="Proteomes" id="UP000724874"/>
    </source>
</evidence>
<dbReference type="EMBL" id="JADNYJ010000191">
    <property type="protein sequence ID" value="KAF8875817.1"/>
    <property type="molecule type" value="Genomic_DNA"/>
</dbReference>
<proteinExistence type="predicted"/>